<comment type="similarity">
    <text evidence="1">Belongs to the GcvH family.</text>
</comment>
<dbReference type="PANTHER" id="PTHR11715">
    <property type="entry name" value="GLYCINE CLEAVAGE SYSTEM H PROTEIN"/>
    <property type="match status" value="1"/>
</dbReference>
<dbReference type="InterPro" id="IPR011053">
    <property type="entry name" value="Single_hybrid_motif"/>
</dbReference>
<protein>
    <recommendedName>
        <fullName evidence="3">Lipoyl-binding domain-containing protein</fullName>
    </recommendedName>
</protein>
<dbReference type="SUPFAM" id="SSF51230">
    <property type="entry name" value="Single hybrid motif"/>
    <property type="match status" value="1"/>
</dbReference>
<name>A0A382IRG2_9ZZZZ</name>
<dbReference type="PROSITE" id="PS50968">
    <property type="entry name" value="BIOTINYL_LIPOYL"/>
    <property type="match status" value="1"/>
</dbReference>
<dbReference type="EMBL" id="UINC01068665">
    <property type="protein sequence ID" value="SVC01453.1"/>
    <property type="molecule type" value="Genomic_DNA"/>
</dbReference>
<accession>A0A382IRG2</accession>
<evidence type="ECO:0000259" key="3">
    <source>
        <dbReference type="PROSITE" id="PS50968"/>
    </source>
</evidence>
<dbReference type="Pfam" id="PF01597">
    <property type="entry name" value="GCV_H"/>
    <property type="match status" value="1"/>
</dbReference>
<proteinExistence type="inferred from homology"/>
<sequence>MNPPELHYTKDHEWIRVDGLHGQVGITDYAQQQLGDVVFVELPEVGVTLRKGEQFGSIESVKAVSDLFCPVSGEVTKVNTNIVNQPEMVNKTPYTSWLIVVKLANEDEVVSLLDSVGYGEIVK</sequence>
<dbReference type="GO" id="GO:0005829">
    <property type="term" value="C:cytosol"/>
    <property type="evidence" value="ECO:0007669"/>
    <property type="project" value="TreeGrafter"/>
</dbReference>
<dbReference type="AlphaFoldDB" id="A0A382IRG2"/>
<dbReference type="GO" id="GO:0009249">
    <property type="term" value="P:protein lipoylation"/>
    <property type="evidence" value="ECO:0007669"/>
    <property type="project" value="TreeGrafter"/>
</dbReference>
<dbReference type="InterPro" id="IPR000089">
    <property type="entry name" value="Biotin_lipoyl"/>
</dbReference>
<dbReference type="CDD" id="cd06848">
    <property type="entry name" value="GCS_H"/>
    <property type="match status" value="1"/>
</dbReference>
<dbReference type="NCBIfam" id="NF002270">
    <property type="entry name" value="PRK01202.1"/>
    <property type="match status" value="1"/>
</dbReference>
<evidence type="ECO:0000256" key="2">
    <source>
        <dbReference type="ARBA" id="ARBA00022823"/>
    </source>
</evidence>
<dbReference type="Gene3D" id="2.40.50.100">
    <property type="match status" value="1"/>
</dbReference>
<dbReference type="NCBIfam" id="TIGR00527">
    <property type="entry name" value="gcvH"/>
    <property type="match status" value="1"/>
</dbReference>
<keyword evidence="2" id="KW-0450">Lipoyl</keyword>
<dbReference type="PROSITE" id="PS00189">
    <property type="entry name" value="LIPOYL"/>
    <property type="match status" value="1"/>
</dbReference>
<dbReference type="GO" id="GO:0005960">
    <property type="term" value="C:glycine cleavage complex"/>
    <property type="evidence" value="ECO:0007669"/>
    <property type="project" value="InterPro"/>
</dbReference>
<feature type="domain" description="Lipoyl-binding" evidence="3">
    <location>
        <begin position="21"/>
        <end position="102"/>
    </location>
</feature>
<reference evidence="4" key="1">
    <citation type="submission" date="2018-05" db="EMBL/GenBank/DDBJ databases">
        <authorList>
            <person name="Lanie J.A."/>
            <person name="Ng W.-L."/>
            <person name="Kazmierczak K.M."/>
            <person name="Andrzejewski T.M."/>
            <person name="Davidsen T.M."/>
            <person name="Wayne K.J."/>
            <person name="Tettelin H."/>
            <person name="Glass J.I."/>
            <person name="Rusch D."/>
            <person name="Podicherti R."/>
            <person name="Tsui H.-C.T."/>
            <person name="Winkler M.E."/>
        </authorList>
    </citation>
    <scope>NUCLEOTIDE SEQUENCE</scope>
</reference>
<organism evidence="4">
    <name type="scientific">marine metagenome</name>
    <dbReference type="NCBI Taxonomy" id="408172"/>
    <lineage>
        <taxon>unclassified sequences</taxon>
        <taxon>metagenomes</taxon>
        <taxon>ecological metagenomes</taxon>
    </lineage>
</organism>
<evidence type="ECO:0000256" key="1">
    <source>
        <dbReference type="ARBA" id="ARBA00009249"/>
    </source>
</evidence>
<dbReference type="InterPro" id="IPR017453">
    <property type="entry name" value="GCV_H_sub"/>
</dbReference>
<dbReference type="PANTHER" id="PTHR11715:SF3">
    <property type="entry name" value="GLYCINE CLEAVAGE SYSTEM H PROTEIN-RELATED"/>
    <property type="match status" value="1"/>
</dbReference>
<dbReference type="InterPro" id="IPR003016">
    <property type="entry name" value="2-oxoA_DH_lipoyl-BS"/>
</dbReference>
<dbReference type="HAMAP" id="MF_00272">
    <property type="entry name" value="GcvH"/>
    <property type="match status" value="1"/>
</dbReference>
<evidence type="ECO:0000313" key="4">
    <source>
        <dbReference type="EMBL" id="SVC01453.1"/>
    </source>
</evidence>
<gene>
    <name evidence="4" type="ORF">METZ01_LOCUS254307</name>
</gene>
<dbReference type="InterPro" id="IPR033753">
    <property type="entry name" value="GCV_H/Fam206"/>
</dbReference>
<dbReference type="InterPro" id="IPR002930">
    <property type="entry name" value="GCV_H"/>
</dbReference>
<dbReference type="GO" id="GO:0019464">
    <property type="term" value="P:glycine decarboxylation via glycine cleavage system"/>
    <property type="evidence" value="ECO:0007669"/>
    <property type="project" value="InterPro"/>
</dbReference>